<dbReference type="EMBL" id="NWSL01000011">
    <property type="protein sequence ID" value="PDS50440.1"/>
    <property type="molecule type" value="Genomic_DNA"/>
</dbReference>
<comment type="caution">
    <text evidence="2">The sequence shown here is derived from an EMBL/GenBank/DDBJ whole genome shotgun (WGS) entry which is preliminary data.</text>
</comment>
<keyword evidence="3" id="KW-1185">Reference proteome</keyword>
<gene>
    <name evidence="2" type="ORF">CO662_18910</name>
</gene>
<evidence type="ECO:0000313" key="3">
    <source>
        <dbReference type="Proteomes" id="UP000219972"/>
    </source>
</evidence>
<evidence type="ECO:0000256" key="1">
    <source>
        <dbReference type="SAM" id="MobiDB-lite"/>
    </source>
</evidence>
<protein>
    <submittedName>
        <fullName evidence="2">Uncharacterized protein</fullName>
    </submittedName>
</protein>
<name>A0ABX4J5I9_9HYPH</name>
<proteinExistence type="predicted"/>
<reference evidence="2 3" key="1">
    <citation type="submission" date="2017-09" db="EMBL/GenBank/DDBJ databases">
        <title>Comparative genomics of rhizobia isolated from Phaseolus vulgaris in China.</title>
        <authorList>
            <person name="Tong W."/>
        </authorList>
    </citation>
    <scope>NUCLEOTIDE SEQUENCE [LARGE SCALE GENOMIC DNA]</scope>
    <source>
        <strain evidence="2 3">Y27</strain>
    </source>
</reference>
<evidence type="ECO:0000313" key="2">
    <source>
        <dbReference type="EMBL" id="PDS50440.1"/>
    </source>
</evidence>
<sequence>MFQDDDKMWKSAANRSSPAGRMPVAARADCPPPRWQNVRRCAGRVSVAARPASHVALRIQGVHDDSDSYPTMRDG</sequence>
<feature type="region of interest" description="Disordered" evidence="1">
    <location>
        <begin position="1"/>
        <end position="30"/>
    </location>
</feature>
<accession>A0ABX4J5I9</accession>
<dbReference type="Proteomes" id="UP000219972">
    <property type="component" value="Unassembled WGS sequence"/>
</dbReference>
<organism evidence="2 3">
    <name type="scientific">Rhizobium anhuiense</name>
    <dbReference type="NCBI Taxonomy" id="1184720"/>
    <lineage>
        <taxon>Bacteria</taxon>
        <taxon>Pseudomonadati</taxon>
        <taxon>Pseudomonadota</taxon>
        <taxon>Alphaproteobacteria</taxon>
        <taxon>Hyphomicrobiales</taxon>
        <taxon>Rhizobiaceae</taxon>
        <taxon>Rhizobium/Agrobacterium group</taxon>
        <taxon>Rhizobium</taxon>
    </lineage>
</organism>